<dbReference type="EMBL" id="AZHF01000014">
    <property type="protein sequence ID" value="OAA65120.1"/>
    <property type="molecule type" value="Genomic_DNA"/>
</dbReference>
<feature type="compositionally biased region" description="Low complexity" evidence="1">
    <location>
        <begin position="61"/>
        <end position="79"/>
    </location>
</feature>
<protein>
    <submittedName>
        <fullName evidence="2">Uncharacterized protein</fullName>
    </submittedName>
</protein>
<organism evidence="2 3">
    <name type="scientific">Akanthomyces lecanii RCEF 1005</name>
    <dbReference type="NCBI Taxonomy" id="1081108"/>
    <lineage>
        <taxon>Eukaryota</taxon>
        <taxon>Fungi</taxon>
        <taxon>Dikarya</taxon>
        <taxon>Ascomycota</taxon>
        <taxon>Pezizomycotina</taxon>
        <taxon>Sordariomycetes</taxon>
        <taxon>Hypocreomycetidae</taxon>
        <taxon>Hypocreales</taxon>
        <taxon>Cordycipitaceae</taxon>
        <taxon>Akanthomyces</taxon>
        <taxon>Cordyceps confragosa</taxon>
    </lineage>
</organism>
<feature type="region of interest" description="Disordered" evidence="1">
    <location>
        <begin position="305"/>
        <end position="355"/>
    </location>
</feature>
<dbReference type="AlphaFoldDB" id="A0A162MQ37"/>
<accession>A0A162MQ37</accession>
<name>A0A162MQ37_CORDF</name>
<dbReference type="Proteomes" id="UP000076881">
    <property type="component" value="Unassembled WGS sequence"/>
</dbReference>
<feature type="region of interest" description="Disordered" evidence="1">
    <location>
        <begin position="1"/>
        <end position="92"/>
    </location>
</feature>
<gene>
    <name evidence="2" type="ORF">LEL_10567</name>
</gene>
<feature type="compositionally biased region" description="Polar residues" evidence="1">
    <location>
        <begin position="80"/>
        <end position="91"/>
    </location>
</feature>
<sequence length="433" mass="47923">MESNSAGTANSQNVQQDQKGPANPIKTEEKRDTGDDAFMGGADDPDDPDDPIRAKMNDMKAQAQPSTQTQPATNAQPSTKPGSTRSTSPSVYTDLPSAAEQLKKNQQGSHGFYVVWRTQFHKREKIDVPVTVYEILSRGHWYWLSPFTGNDAGKWKIIDNENVINPAGKDQTTDLASKLKGGKPVEYVGIQAVAWYTPSALLNNKDYVDMLTTSLHFIKPLSKEQKKTFVRDYPGKTMQHPSLILNQVKWVDDGEERLTWEIKTTVNSIDREKANASYNTAARAFMAHAKQLKLELPADMMRELTPGQDIPRPLRAPSLDRRASSPPRGSTEWSVEEADIFPRHTTPSSSVPRSMGSGIIPPMNGVRPAKEVHFGEEHPWGQTPTIINGGDSQLDILAEIRKLTKQVDMIGVGLEEVKVELTAQKNMPARGSA</sequence>
<evidence type="ECO:0000313" key="3">
    <source>
        <dbReference type="Proteomes" id="UP000076881"/>
    </source>
</evidence>
<proteinExistence type="predicted"/>
<evidence type="ECO:0000313" key="2">
    <source>
        <dbReference type="EMBL" id="OAA65120.1"/>
    </source>
</evidence>
<keyword evidence="3" id="KW-1185">Reference proteome</keyword>
<comment type="caution">
    <text evidence="2">The sequence shown here is derived from an EMBL/GenBank/DDBJ whole genome shotgun (WGS) entry which is preliminary data.</text>
</comment>
<feature type="compositionally biased region" description="Polar residues" evidence="1">
    <location>
        <begin position="1"/>
        <end position="18"/>
    </location>
</feature>
<reference evidence="2 3" key="1">
    <citation type="journal article" date="2016" name="Genome Biol. Evol.">
        <title>Divergent and convergent evolution of fungal pathogenicity.</title>
        <authorList>
            <person name="Shang Y."/>
            <person name="Xiao G."/>
            <person name="Zheng P."/>
            <person name="Cen K."/>
            <person name="Zhan S."/>
            <person name="Wang C."/>
        </authorList>
    </citation>
    <scope>NUCLEOTIDE SEQUENCE [LARGE SCALE GENOMIC DNA]</scope>
    <source>
        <strain evidence="2 3">RCEF 1005</strain>
    </source>
</reference>
<evidence type="ECO:0000256" key="1">
    <source>
        <dbReference type="SAM" id="MobiDB-lite"/>
    </source>
</evidence>